<evidence type="ECO:0000259" key="7">
    <source>
        <dbReference type="Pfam" id="PF06305"/>
    </source>
</evidence>
<evidence type="ECO:0000256" key="5">
    <source>
        <dbReference type="SAM" id="Coils"/>
    </source>
</evidence>
<feature type="domain" description="Lipopolysaccharide assembly protein A" evidence="7">
    <location>
        <begin position="31"/>
        <end position="90"/>
    </location>
</feature>
<protein>
    <recommendedName>
        <fullName evidence="7">Lipopolysaccharide assembly protein A domain-containing protein</fullName>
    </recommendedName>
</protein>
<sequence length="124" mass="13747">MKENKSGLKSQLSLVAGLVFAIIIAIFAILNVDKVPVSYVFGKAEWPLILVILGSALIGFMISLSFSVVKMYGNKRTVTHLTKTLKHKEELIGKQQEQLKHLEHELKEAKKNISTAQSVTNSDI</sequence>
<keyword evidence="3 6" id="KW-1133">Transmembrane helix</keyword>
<evidence type="ECO:0000256" key="4">
    <source>
        <dbReference type="ARBA" id="ARBA00023136"/>
    </source>
</evidence>
<evidence type="ECO:0000256" key="6">
    <source>
        <dbReference type="SAM" id="Phobius"/>
    </source>
</evidence>
<dbReference type="EMBL" id="BMJT01000007">
    <property type="protein sequence ID" value="GGG27380.1"/>
    <property type="molecule type" value="Genomic_DNA"/>
</dbReference>
<dbReference type="PANTHER" id="PTHR41335:SF1">
    <property type="entry name" value="MEMBRANE PROTEIN"/>
    <property type="match status" value="1"/>
</dbReference>
<keyword evidence="1" id="KW-1003">Cell membrane</keyword>
<keyword evidence="2 6" id="KW-0812">Transmembrane</keyword>
<evidence type="ECO:0000256" key="2">
    <source>
        <dbReference type="ARBA" id="ARBA00022692"/>
    </source>
</evidence>
<dbReference type="AlphaFoldDB" id="A0A917G8D3"/>
<dbReference type="InterPro" id="IPR010445">
    <property type="entry name" value="LapA_dom"/>
</dbReference>
<evidence type="ECO:0000313" key="8">
    <source>
        <dbReference type="EMBL" id="GGG27380.1"/>
    </source>
</evidence>
<keyword evidence="9" id="KW-1185">Reference proteome</keyword>
<accession>A0A917G8D3</accession>
<dbReference type="Proteomes" id="UP000616608">
    <property type="component" value="Unassembled WGS sequence"/>
</dbReference>
<evidence type="ECO:0000256" key="3">
    <source>
        <dbReference type="ARBA" id="ARBA00022989"/>
    </source>
</evidence>
<dbReference type="Pfam" id="PF06305">
    <property type="entry name" value="LapA_dom"/>
    <property type="match status" value="1"/>
</dbReference>
<reference evidence="8" key="2">
    <citation type="submission" date="2020-09" db="EMBL/GenBank/DDBJ databases">
        <authorList>
            <person name="Sun Q."/>
            <person name="Zhou Y."/>
        </authorList>
    </citation>
    <scope>NUCLEOTIDE SEQUENCE</scope>
    <source>
        <strain evidence="8">CGMCC 1.15760</strain>
    </source>
</reference>
<feature type="transmembrane region" description="Helical" evidence="6">
    <location>
        <begin position="12"/>
        <end position="32"/>
    </location>
</feature>
<gene>
    <name evidence="8" type="ORF">GCM10007425_22410</name>
</gene>
<dbReference type="RefSeq" id="WP_188615148.1">
    <property type="nucleotide sequence ID" value="NZ_BMJT01000007.1"/>
</dbReference>
<proteinExistence type="predicted"/>
<evidence type="ECO:0000256" key="1">
    <source>
        <dbReference type="ARBA" id="ARBA00022475"/>
    </source>
</evidence>
<name>A0A917G8D3_9BACI</name>
<feature type="coiled-coil region" evidence="5">
    <location>
        <begin position="85"/>
        <end position="119"/>
    </location>
</feature>
<keyword evidence="4 6" id="KW-0472">Membrane</keyword>
<organism evidence="8 9">
    <name type="scientific">Lysinibacillus alkalisoli</name>
    <dbReference type="NCBI Taxonomy" id="1911548"/>
    <lineage>
        <taxon>Bacteria</taxon>
        <taxon>Bacillati</taxon>
        <taxon>Bacillota</taxon>
        <taxon>Bacilli</taxon>
        <taxon>Bacillales</taxon>
        <taxon>Bacillaceae</taxon>
        <taxon>Lysinibacillus</taxon>
    </lineage>
</organism>
<feature type="transmembrane region" description="Helical" evidence="6">
    <location>
        <begin position="44"/>
        <end position="66"/>
    </location>
</feature>
<evidence type="ECO:0000313" key="9">
    <source>
        <dbReference type="Proteomes" id="UP000616608"/>
    </source>
</evidence>
<dbReference type="PANTHER" id="PTHR41335">
    <property type="entry name" value="MEMBRANE PROTEIN-RELATED"/>
    <property type="match status" value="1"/>
</dbReference>
<dbReference type="GO" id="GO:0005886">
    <property type="term" value="C:plasma membrane"/>
    <property type="evidence" value="ECO:0007669"/>
    <property type="project" value="InterPro"/>
</dbReference>
<reference evidence="8" key="1">
    <citation type="journal article" date="2014" name="Int. J. Syst. Evol. Microbiol.">
        <title>Complete genome sequence of Corynebacterium casei LMG S-19264T (=DSM 44701T), isolated from a smear-ripened cheese.</title>
        <authorList>
            <consortium name="US DOE Joint Genome Institute (JGI-PGF)"/>
            <person name="Walter F."/>
            <person name="Albersmeier A."/>
            <person name="Kalinowski J."/>
            <person name="Ruckert C."/>
        </authorList>
    </citation>
    <scope>NUCLEOTIDE SEQUENCE</scope>
    <source>
        <strain evidence="8">CGMCC 1.15760</strain>
    </source>
</reference>
<keyword evidence="5" id="KW-0175">Coiled coil</keyword>
<comment type="caution">
    <text evidence="8">The sequence shown here is derived from an EMBL/GenBank/DDBJ whole genome shotgun (WGS) entry which is preliminary data.</text>
</comment>